<evidence type="ECO:0000256" key="4">
    <source>
        <dbReference type="ARBA" id="ARBA00023136"/>
    </source>
</evidence>
<dbReference type="PANTHER" id="PTHR48022">
    <property type="entry name" value="PLASTIDIC GLUCOSE TRANSPORTER 4"/>
    <property type="match status" value="1"/>
</dbReference>
<keyword evidence="3 5" id="KW-1133">Transmembrane helix</keyword>
<organism evidence="6 7">
    <name type="scientific">Aspergillus kawachii</name>
    <name type="common">White koji mold</name>
    <name type="synonym">Aspergillus awamori var. kawachi</name>
    <dbReference type="NCBI Taxonomy" id="1069201"/>
    <lineage>
        <taxon>Eukaryota</taxon>
        <taxon>Fungi</taxon>
        <taxon>Dikarya</taxon>
        <taxon>Ascomycota</taxon>
        <taxon>Pezizomycotina</taxon>
        <taxon>Eurotiomycetes</taxon>
        <taxon>Eurotiomycetidae</taxon>
        <taxon>Eurotiales</taxon>
        <taxon>Aspergillaceae</taxon>
        <taxon>Aspergillus</taxon>
        <taxon>Aspergillus subgen. Circumdati</taxon>
    </lineage>
</organism>
<dbReference type="GO" id="GO:0016020">
    <property type="term" value="C:membrane"/>
    <property type="evidence" value="ECO:0007669"/>
    <property type="project" value="UniProtKB-SubCell"/>
</dbReference>
<keyword evidence="4 5" id="KW-0472">Membrane</keyword>
<name>A0A146FJT7_ASPKA</name>
<dbReference type="SUPFAM" id="SSF103473">
    <property type="entry name" value="MFS general substrate transporter"/>
    <property type="match status" value="1"/>
</dbReference>
<keyword evidence="6" id="KW-0762">Sugar transport</keyword>
<comment type="subcellular location">
    <subcellularLocation>
        <location evidence="1">Membrane</location>
        <topology evidence="1">Multi-pass membrane protein</topology>
    </subcellularLocation>
</comment>
<reference evidence="6 7" key="1">
    <citation type="journal article" date="2016" name="DNA Res.">
        <title>Genome sequence of Aspergillus luchuensis NBRC 4314.</title>
        <authorList>
            <person name="Yamada O."/>
            <person name="Machida M."/>
            <person name="Hosoyama A."/>
            <person name="Goto M."/>
            <person name="Takahashi T."/>
            <person name="Futagami T."/>
            <person name="Yamagata Y."/>
            <person name="Takeuchi M."/>
            <person name="Kobayashi T."/>
            <person name="Koike H."/>
            <person name="Abe K."/>
            <person name="Asai K."/>
            <person name="Arita M."/>
            <person name="Fujita N."/>
            <person name="Fukuda K."/>
            <person name="Higa K."/>
            <person name="Horikawa H."/>
            <person name="Ishikawa T."/>
            <person name="Jinno K."/>
            <person name="Kato Y."/>
            <person name="Kirimura K."/>
            <person name="Mizutani O."/>
            <person name="Nakasone K."/>
            <person name="Sano M."/>
            <person name="Shiraishi Y."/>
            <person name="Tsukahara M."/>
            <person name="Gomi K."/>
        </authorList>
    </citation>
    <scope>NUCLEOTIDE SEQUENCE [LARGE SCALE GENOMIC DNA]</scope>
    <source>
        <strain evidence="6 7">RIB 2604</strain>
    </source>
</reference>
<feature type="transmembrane region" description="Helical" evidence="5">
    <location>
        <begin position="12"/>
        <end position="31"/>
    </location>
</feature>
<dbReference type="Gene3D" id="1.20.1250.20">
    <property type="entry name" value="MFS general substrate transporter like domains"/>
    <property type="match status" value="1"/>
</dbReference>
<proteinExistence type="predicted"/>
<sequence length="248" mass="27389">MSYVVNDAQFRFPIALQILFAVITLAGIIVLPESPRWLIAHGRHDEARHVIWAVQPNARLIDEDDAAVTADVTEITTAIAEEREATQEGSFKLVFTNGHQKFFYRTLLGMGGQMMQQLSGVNLITYVGALASKTTKSVSDLSMPAEYAPLSIRSQAAALATATNCTSYTFHAQKRTLMDAGIFTFLVVEITPVSIKSIGYRTYIYFAVDRLFTGEKVQLHWHASMGAVGDASERVDEKTGKETVEHVE</sequence>
<dbReference type="VEuPathDB" id="FungiDB:ASPFODRAFT_80651"/>
<evidence type="ECO:0000313" key="6">
    <source>
        <dbReference type="EMBL" id="GAT26116.1"/>
    </source>
</evidence>
<accession>A0A146FJT7</accession>
<dbReference type="Proteomes" id="UP000075230">
    <property type="component" value="Unassembled WGS sequence"/>
</dbReference>
<evidence type="ECO:0000256" key="2">
    <source>
        <dbReference type="ARBA" id="ARBA00022692"/>
    </source>
</evidence>
<keyword evidence="2 5" id="KW-0812">Transmembrane</keyword>
<evidence type="ECO:0000256" key="5">
    <source>
        <dbReference type="SAM" id="Phobius"/>
    </source>
</evidence>
<dbReference type="EMBL" id="BCWF01000020">
    <property type="protein sequence ID" value="GAT26116.1"/>
    <property type="molecule type" value="Genomic_DNA"/>
</dbReference>
<dbReference type="PANTHER" id="PTHR48022:SF28">
    <property type="entry name" value="MAJOR FACILITATOR SUPERFAMILY (MFS) PROFILE DOMAIN-CONTAINING PROTEIN-RELATED"/>
    <property type="match status" value="1"/>
</dbReference>
<dbReference type="Pfam" id="PF00083">
    <property type="entry name" value="Sugar_tr"/>
    <property type="match status" value="1"/>
</dbReference>
<evidence type="ECO:0000313" key="7">
    <source>
        <dbReference type="Proteomes" id="UP000075230"/>
    </source>
</evidence>
<dbReference type="InterPro" id="IPR005828">
    <property type="entry name" value="MFS_sugar_transport-like"/>
</dbReference>
<keyword evidence="6" id="KW-0813">Transport</keyword>
<comment type="caution">
    <text evidence="6">The sequence shown here is derived from an EMBL/GenBank/DDBJ whole genome shotgun (WGS) entry which is preliminary data.</text>
</comment>
<evidence type="ECO:0000256" key="3">
    <source>
        <dbReference type="ARBA" id="ARBA00022989"/>
    </source>
</evidence>
<dbReference type="InterPro" id="IPR050360">
    <property type="entry name" value="MFS_Sugar_Transporters"/>
</dbReference>
<dbReference type="AlphaFoldDB" id="A0A146FJT7"/>
<dbReference type="GO" id="GO:0005351">
    <property type="term" value="F:carbohydrate:proton symporter activity"/>
    <property type="evidence" value="ECO:0007669"/>
    <property type="project" value="TreeGrafter"/>
</dbReference>
<reference evidence="7" key="2">
    <citation type="submission" date="2016-02" db="EMBL/GenBank/DDBJ databases">
        <title>Genome sequencing of Aspergillus luchuensis NBRC 4314.</title>
        <authorList>
            <person name="Yamada O."/>
        </authorList>
    </citation>
    <scope>NUCLEOTIDE SEQUENCE [LARGE SCALE GENOMIC DNA]</scope>
    <source>
        <strain evidence="7">RIB 2604</strain>
    </source>
</reference>
<evidence type="ECO:0000256" key="1">
    <source>
        <dbReference type="ARBA" id="ARBA00004141"/>
    </source>
</evidence>
<dbReference type="InterPro" id="IPR036259">
    <property type="entry name" value="MFS_trans_sf"/>
</dbReference>
<protein>
    <submittedName>
        <fullName evidence="6">MFS sugar transporter</fullName>
    </submittedName>
</protein>
<gene>
    <name evidence="6" type="ORF">RIB2604_02006950</name>
</gene>